<dbReference type="EMBL" id="SEYY01008101">
    <property type="protein sequence ID" value="KAB7502270.1"/>
    <property type="molecule type" value="Genomic_DNA"/>
</dbReference>
<organism evidence="1 2">
    <name type="scientific">Armadillidium nasatum</name>
    <dbReference type="NCBI Taxonomy" id="96803"/>
    <lineage>
        <taxon>Eukaryota</taxon>
        <taxon>Metazoa</taxon>
        <taxon>Ecdysozoa</taxon>
        <taxon>Arthropoda</taxon>
        <taxon>Crustacea</taxon>
        <taxon>Multicrustacea</taxon>
        <taxon>Malacostraca</taxon>
        <taxon>Eumalacostraca</taxon>
        <taxon>Peracarida</taxon>
        <taxon>Isopoda</taxon>
        <taxon>Oniscidea</taxon>
        <taxon>Crinocheta</taxon>
        <taxon>Armadillidiidae</taxon>
        <taxon>Armadillidium</taxon>
    </lineage>
</organism>
<dbReference type="Proteomes" id="UP000326759">
    <property type="component" value="Unassembled WGS sequence"/>
</dbReference>
<keyword evidence="2" id="KW-1185">Reference proteome</keyword>
<dbReference type="OrthoDB" id="42561at2759"/>
<accession>A0A5N5TBD5</accession>
<comment type="caution">
    <text evidence="1">The sequence shown here is derived from an EMBL/GenBank/DDBJ whole genome shotgun (WGS) entry which is preliminary data.</text>
</comment>
<evidence type="ECO:0000313" key="1">
    <source>
        <dbReference type="EMBL" id="KAB7502270.1"/>
    </source>
</evidence>
<name>A0A5N5TBD5_9CRUS</name>
<reference evidence="1 2" key="1">
    <citation type="journal article" date="2019" name="PLoS Biol.">
        <title>Sex chromosomes control vertical transmission of feminizing Wolbachia symbionts in an isopod.</title>
        <authorList>
            <person name="Becking T."/>
            <person name="Chebbi M.A."/>
            <person name="Giraud I."/>
            <person name="Moumen B."/>
            <person name="Laverre T."/>
            <person name="Caubet Y."/>
            <person name="Peccoud J."/>
            <person name="Gilbert C."/>
            <person name="Cordaux R."/>
        </authorList>
    </citation>
    <scope>NUCLEOTIDE SEQUENCE [LARGE SCALE GENOMIC DNA]</scope>
    <source>
        <strain evidence="1">ANa2</strain>
        <tissue evidence="1">Whole body excluding digestive tract and cuticle</tissue>
    </source>
</reference>
<gene>
    <name evidence="1" type="ORF">Anas_13674</name>
</gene>
<feature type="non-terminal residue" evidence="1">
    <location>
        <position position="1"/>
    </location>
</feature>
<proteinExistence type="predicted"/>
<protein>
    <submittedName>
        <fullName evidence="1">Complex I intermediate-associated protein 30, mitochondrial</fullName>
    </submittedName>
</protein>
<dbReference type="AlphaFoldDB" id="A0A5N5TBD5"/>
<evidence type="ECO:0000313" key="2">
    <source>
        <dbReference type="Proteomes" id="UP000326759"/>
    </source>
</evidence>
<sequence>YTQNHSCGNIFKCHFPVPNDLMFTKLKYINSVLIHARYGFTTYQALSKNPRYRDGYGDRIFFEPHKKSEYANEPKSTLEHFKIGFPLIKPEIKKWQAEMKEKFMADPVIVRPGDTDMVFNFKNEEDISKWIVTSDSDHEEGNSHGSFTMSPAGHGLFSGYLDPKVSV</sequence>